<name>A0A4S4A3G2_9FLAO</name>
<feature type="domain" description="Conjugative transposon TraM C-terminal" evidence="3">
    <location>
        <begin position="278"/>
        <end position="422"/>
    </location>
</feature>
<keyword evidence="2" id="KW-1133">Transmembrane helix</keyword>
<evidence type="ECO:0000313" key="4">
    <source>
        <dbReference type="EMBL" id="THF52967.1"/>
    </source>
</evidence>
<dbReference type="Proteomes" id="UP000307507">
    <property type="component" value="Unassembled WGS sequence"/>
</dbReference>
<evidence type="ECO:0000313" key="5">
    <source>
        <dbReference type="Proteomes" id="UP000307507"/>
    </source>
</evidence>
<keyword evidence="2" id="KW-0812">Transmembrane</keyword>
<feature type="region of interest" description="Disordered" evidence="1">
    <location>
        <begin position="152"/>
        <end position="175"/>
    </location>
</feature>
<dbReference type="Pfam" id="PF12508">
    <property type="entry name" value="Transposon_TraM"/>
    <property type="match status" value="1"/>
</dbReference>
<comment type="caution">
    <text evidence="4">The sequence shown here is derived from an EMBL/GenBank/DDBJ whole genome shotgun (WGS) entry which is preliminary data.</text>
</comment>
<reference evidence="4 5" key="1">
    <citation type="submission" date="2019-04" db="EMBL/GenBank/DDBJ databases">
        <title>Flavobacterium sp. nov. isolated from construction timber.</title>
        <authorList>
            <person name="Lin S.-Y."/>
            <person name="Chang C.-T."/>
            <person name="Young C.-C."/>
        </authorList>
    </citation>
    <scope>NUCLEOTIDE SEQUENCE [LARGE SCALE GENOMIC DNA]</scope>
    <source>
        <strain evidence="4 5">CC-CTC003</strain>
    </source>
</reference>
<evidence type="ECO:0000256" key="1">
    <source>
        <dbReference type="SAM" id="MobiDB-lite"/>
    </source>
</evidence>
<dbReference type="NCBIfam" id="TIGR03779">
    <property type="entry name" value="Bac_Flav_CT_M"/>
    <property type="match status" value="1"/>
</dbReference>
<proteinExistence type="predicted"/>
<organism evidence="4 5">
    <name type="scientific">Flavobacterium supellecticarium</name>
    <dbReference type="NCBI Taxonomy" id="2565924"/>
    <lineage>
        <taxon>Bacteria</taxon>
        <taxon>Pseudomonadati</taxon>
        <taxon>Bacteroidota</taxon>
        <taxon>Flavobacteriia</taxon>
        <taxon>Flavobacteriales</taxon>
        <taxon>Flavobacteriaceae</taxon>
        <taxon>Flavobacterium</taxon>
    </lineage>
</organism>
<dbReference type="OrthoDB" id="1453786at2"/>
<gene>
    <name evidence="4" type="primary">traM</name>
    <name evidence="4" type="ORF">E6C50_01805</name>
</gene>
<dbReference type="AlphaFoldDB" id="A0A4S4A3G2"/>
<accession>A0A4S4A3G2</accession>
<feature type="transmembrane region" description="Helical" evidence="2">
    <location>
        <begin position="16"/>
        <end position="35"/>
    </location>
</feature>
<keyword evidence="2" id="KW-0472">Membrane</keyword>
<dbReference type="EMBL" id="SSNZ01000001">
    <property type="protein sequence ID" value="THF52967.1"/>
    <property type="molecule type" value="Genomic_DNA"/>
</dbReference>
<dbReference type="InterPro" id="IPR022187">
    <property type="entry name" value="Conjug_transposon_TraM"/>
</dbReference>
<protein>
    <submittedName>
        <fullName evidence="4">Conjugative transposon protein TraM</fullName>
    </submittedName>
</protein>
<evidence type="ECO:0000256" key="2">
    <source>
        <dbReference type="SAM" id="Phobius"/>
    </source>
</evidence>
<keyword evidence="5" id="KW-1185">Reference proteome</keyword>
<dbReference type="RefSeq" id="WP_136401492.1">
    <property type="nucleotide sequence ID" value="NZ_SSNZ01000001.1"/>
</dbReference>
<evidence type="ECO:0000259" key="3">
    <source>
        <dbReference type="Pfam" id="PF12508"/>
    </source>
</evidence>
<sequence length="432" mass="47779">MEKQVKTAKEIKQRKFLLMLPILVLPFLTAFFWALGGGRDGEVTKGEDAKQAGLNSMLPDANLKEDRVLDKMGYYDQAHQDSAKFEELMKNDPNYQMYQDEIAGAPYDYFGNPQNYSGLNRSLNGRGNFNNPNEESIYRKLAELNYEVNRPTTSGNDVSGMTTYRSSPVSGYSGVNSSDIDRLEQMMGMMGQSTGEDQEITQLNGMLEKILDIQHPDRVQDKLKQKSQQKKGRVYPVSKVTSGSNISLLQSGRTVRSGENGFYSLDRSLNDSVDQNAIPAVIHDNQVLVNGSTVKLRLTEDVEINGVVIPKGNFLFGIASLNGERLGISIENIRYGNSIYPVELTVFDIDGLDGIYIPGAISRDVAKESADRSMQTLGLTSLDPSIGMQAAGVGIEAVKSLMSKKVKLIKVMVKAGYQVLLRDEKQKQSLTN</sequence>
<dbReference type="InterPro" id="IPR055407">
    <property type="entry name" value="TraM_C"/>
</dbReference>